<reference evidence="7 8" key="1">
    <citation type="submission" date="2019-11" db="EMBL/GenBank/DDBJ databases">
        <authorList>
            <person name="Jiang L.-Q."/>
        </authorList>
    </citation>
    <scope>NUCLEOTIDE SEQUENCE [LARGE SCALE GENOMIC DNA]</scope>
    <source>
        <strain evidence="7 8">YIM 132087</strain>
    </source>
</reference>
<organism evidence="7 8">
    <name type="scientific">Nakamurella alba</name>
    <dbReference type="NCBI Taxonomy" id="2665158"/>
    <lineage>
        <taxon>Bacteria</taxon>
        <taxon>Bacillati</taxon>
        <taxon>Actinomycetota</taxon>
        <taxon>Actinomycetes</taxon>
        <taxon>Nakamurellales</taxon>
        <taxon>Nakamurellaceae</taxon>
        <taxon>Nakamurella</taxon>
    </lineage>
</organism>
<dbReference type="PANTHER" id="PTHR43557:SF2">
    <property type="entry name" value="RIESKE DOMAIN-CONTAINING PROTEIN-RELATED"/>
    <property type="match status" value="1"/>
</dbReference>
<evidence type="ECO:0000259" key="6">
    <source>
        <dbReference type="Pfam" id="PF14759"/>
    </source>
</evidence>
<dbReference type="PRINTS" id="PR00411">
    <property type="entry name" value="PNDRDTASEI"/>
</dbReference>
<dbReference type="InterPro" id="IPR036188">
    <property type="entry name" value="FAD/NAD-bd_sf"/>
</dbReference>
<sequence length="414" mass="43234">MTTGRVVVVGGGHAGAALAGLLRQGGYDGEITVLSAETDPPYHRPPLSKKFTDAALEQWLRPAEFWPEQRIDLRLGTTATAIDRRRHRVELAGGGSLDYDHLVLATGARPRELPVPGADLDGVIGLRTLSHARELRRLAGAGSGHLVIIGGGYIGLEVAAVARSAGTEVTVLERESRLLARVASDRLSEILARYHSRAGTRVVTRADVAGFVGEAGRVRAVRLGDGSEIACDAVLVGVGAVPADELAVAAGLGCEQGVLVDECARTSDPKVLAIGDVTRRPVLGLDGLRRLESIPSGTEQARQACSVVLGTAAPAPEVPWFWSDQNDLKIKIAGVVVPGTAVVLRGSPDEGRFALYHHVGGVVTAAETANAPADFMAAKKFIAAGSRIDPALLADLSVRVQDAVLTSEEASCPP</sequence>
<evidence type="ECO:0000313" key="8">
    <source>
        <dbReference type="Proteomes" id="UP000460221"/>
    </source>
</evidence>
<dbReference type="SUPFAM" id="SSF51905">
    <property type="entry name" value="FAD/NAD(P)-binding domain"/>
    <property type="match status" value="2"/>
</dbReference>
<gene>
    <name evidence="7" type="ORF">GIS00_00990</name>
</gene>
<evidence type="ECO:0000256" key="1">
    <source>
        <dbReference type="ARBA" id="ARBA00001974"/>
    </source>
</evidence>
<comment type="cofactor">
    <cofactor evidence="1">
        <name>FAD</name>
        <dbReference type="ChEBI" id="CHEBI:57692"/>
    </cofactor>
</comment>
<dbReference type="RefSeq" id="WP_322097321.1">
    <property type="nucleotide sequence ID" value="NZ_WLYK01000001.1"/>
</dbReference>
<protein>
    <submittedName>
        <fullName evidence="7">Ferredoxin reductase</fullName>
    </submittedName>
</protein>
<keyword evidence="3" id="KW-0274">FAD</keyword>
<dbReference type="GO" id="GO:0005737">
    <property type="term" value="C:cytoplasm"/>
    <property type="evidence" value="ECO:0007669"/>
    <property type="project" value="TreeGrafter"/>
</dbReference>
<keyword evidence="8" id="KW-1185">Reference proteome</keyword>
<dbReference type="Pfam" id="PF14759">
    <property type="entry name" value="Reductase_C"/>
    <property type="match status" value="1"/>
</dbReference>
<feature type="domain" description="FAD/NAD(P)-binding" evidence="5">
    <location>
        <begin position="5"/>
        <end position="288"/>
    </location>
</feature>
<evidence type="ECO:0000256" key="3">
    <source>
        <dbReference type="ARBA" id="ARBA00022827"/>
    </source>
</evidence>
<accession>A0A7K1FGA7</accession>
<feature type="domain" description="Reductase C-terminal" evidence="6">
    <location>
        <begin position="320"/>
        <end position="402"/>
    </location>
</feature>
<keyword evidence="4" id="KW-0560">Oxidoreductase</keyword>
<dbReference type="AlphaFoldDB" id="A0A7K1FGA7"/>
<dbReference type="PANTHER" id="PTHR43557">
    <property type="entry name" value="APOPTOSIS-INDUCING FACTOR 1"/>
    <property type="match status" value="1"/>
</dbReference>
<dbReference type="Gene3D" id="3.50.50.60">
    <property type="entry name" value="FAD/NAD(P)-binding domain"/>
    <property type="match status" value="2"/>
</dbReference>
<evidence type="ECO:0000256" key="2">
    <source>
        <dbReference type="ARBA" id="ARBA00022630"/>
    </source>
</evidence>
<evidence type="ECO:0000313" key="7">
    <source>
        <dbReference type="EMBL" id="MTD12519.1"/>
    </source>
</evidence>
<dbReference type="InterPro" id="IPR016156">
    <property type="entry name" value="FAD/NAD-linked_Rdtase_dimer_sf"/>
</dbReference>
<keyword evidence="2" id="KW-0285">Flavoprotein</keyword>
<name>A0A7K1FGA7_9ACTN</name>
<comment type="caution">
    <text evidence="7">The sequence shown here is derived from an EMBL/GenBank/DDBJ whole genome shotgun (WGS) entry which is preliminary data.</text>
</comment>
<dbReference type="PRINTS" id="PR00368">
    <property type="entry name" value="FADPNR"/>
</dbReference>
<evidence type="ECO:0000256" key="4">
    <source>
        <dbReference type="ARBA" id="ARBA00023002"/>
    </source>
</evidence>
<dbReference type="InterPro" id="IPR050446">
    <property type="entry name" value="FAD-oxidoreductase/Apoptosis"/>
</dbReference>
<dbReference type="GO" id="GO:0016651">
    <property type="term" value="F:oxidoreductase activity, acting on NAD(P)H"/>
    <property type="evidence" value="ECO:0007669"/>
    <property type="project" value="TreeGrafter"/>
</dbReference>
<dbReference type="Proteomes" id="UP000460221">
    <property type="component" value="Unassembled WGS sequence"/>
</dbReference>
<dbReference type="SUPFAM" id="SSF55424">
    <property type="entry name" value="FAD/NAD-linked reductases, dimerisation (C-terminal) domain"/>
    <property type="match status" value="1"/>
</dbReference>
<dbReference type="Gene3D" id="3.30.390.30">
    <property type="match status" value="1"/>
</dbReference>
<proteinExistence type="predicted"/>
<dbReference type="EMBL" id="WLYK01000001">
    <property type="protein sequence ID" value="MTD12519.1"/>
    <property type="molecule type" value="Genomic_DNA"/>
</dbReference>
<evidence type="ECO:0000259" key="5">
    <source>
        <dbReference type="Pfam" id="PF07992"/>
    </source>
</evidence>
<dbReference type="Pfam" id="PF07992">
    <property type="entry name" value="Pyr_redox_2"/>
    <property type="match status" value="1"/>
</dbReference>
<dbReference type="InterPro" id="IPR028202">
    <property type="entry name" value="Reductase_C"/>
</dbReference>
<dbReference type="InterPro" id="IPR023753">
    <property type="entry name" value="FAD/NAD-binding_dom"/>
</dbReference>